<proteinExistence type="predicted"/>
<dbReference type="Pfam" id="PF08843">
    <property type="entry name" value="AbiEii"/>
    <property type="match status" value="1"/>
</dbReference>
<evidence type="ECO:0000313" key="2">
    <source>
        <dbReference type="EMBL" id="ODS32070.1"/>
    </source>
</evidence>
<dbReference type="InterPro" id="IPR014942">
    <property type="entry name" value="AbiEii"/>
</dbReference>
<organism evidence="1 3">
    <name type="scientific">Candidatus Scalindua rubra</name>
    <dbReference type="NCBI Taxonomy" id="1872076"/>
    <lineage>
        <taxon>Bacteria</taxon>
        <taxon>Pseudomonadati</taxon>
        <taxon>Planctomycetota</taxon>
        <taxon>Candidatus Brocadiia</taxon>
        <taxon>Candidatus Brocadiales</taxon>
        <taxon>Candidatus Scalinduaceae</taxon>
        <taxon>Candidatus Scalindua</taxon>
    </lineage>
</organism>
<gene>
    <name evidence="2" type="ORF">SCARUB_02777</name>
    <name evidence="1" type="ORF">SCARUB_04914</name>
</gene>
<accession>A0A1E3X2Y3</accession>
<dbReference type="AlphaFoldDB" id="A0A1E3X2Y3"/>
<name>A0A1E3X2Y3_9BACT</name>
<comment type="caution">
    <text evidence="1">The sequence shown here is derived from an EMBL/GenBank/DDBJ whole genome shotgun (WGS) entry which is preliminary data.</text>
</comment>
<dbReference type="Proteomes" id="UP000094056">
    <property type="component" value="Unassembled WGS sequence"/>
</dbReference>
<protein>
    <recommendedName>
        <fullName evidence="4">Nucleotidyl transferase AbiEii/AbiGii toxin family protein</fullName>
    </recommendedName>
</protein>
<sequence>MDKIAKLSIEDRNHIFLQSAIEIENIPLITEKDFWVVWVMKQIFGLGDISKHLIFRGGTSLYKAHAIVKRFSEDVDLGIDYKYFGFSDNKDPNNATSKSQRIKLIKQFRRKVRQYLEVDVKEMLTHSFMKVIKDKNWSLDCKQDGRLIQFFFNYPRSLSKEEYFSDYILPTVKIEIDPRASLEPFETKTISPIVSDYFSEYFDNASIQLNTLNAERTFWEKVALLHRKFIAQEKLPERFSRHCYDVVELSNSELILGKISNLELFNTVIEHNKKFYDQKDAHYLGALEGKLKLTPNDELLSKLKNDYVETKNMIFGNEPEFDTLISELKILENKINQMM</sequence>
<dbReference type="EMBL" id="MAYW01000078">
    <property type="protein sequence ID" value="ODS32070.1"/>
    <property type="molecule type" value="Genomic_DNA"/>
</dbReference>
<evidence type="ECO:0000313" key="1">
    <source>
        <dbReference type="EMBL" id="ODS29985.1"/>
    </source>
</evidence>
<evidence type="ECO:0000313" key="3">
    <source>
        <dbReference type="Proteomes" id="UP000094056"/>
    </source>
</evidence>
<dbReference type="Gene3D" id="3.10.450.620">
    <property type="entry name" value="JHP933, nucleotidyltransferase-like core domain"/>
    <property type="match status" value="1"/>
</dbReference>
<reference evidence="1 3" key="1">
    <citation type="submission" date="2016-07" db="EMBL/GenBank/DDBJ databases">
        <title>Draft genome of Scalindua rubra, obtained from a brine-seawater interface in the Red Sea, sheds light on salt adaptation in anammox bacteria.</title>
        <authorList>
            <person name="Speth D.R."/>
            <person name="Lagkouvardos I."/>
            <person name="Wang Y."/>
            <person name="Qian P.-Y."/>
            <person name="Dutilh B.E."/>
            <person name="Jetten M.S."/>
        </authorList>
    </citation>
    <scope>NUCLEOTIDE SEQUENCE [LARGE SCALE GENOMIC DNA]</scope>
    <source>
        <strain evidence="1">BSI-1</strain>
    </source>
</reference>
<dbReference type="EMBL" id="MAYW01000313">
    <property type="protein sequence ID" value="ODS29985.1"/>
    <property type="molecule type" value="Genomic_DNA"/>
</dbReference>
<dbReference type="PATRIC" id="fig|1872076.5.peg.3285"/>
<evidence type="ECO:0008006" key="4">
    <source>
        <dbReference type="Google" id="ProtNLM"/>
    </source>
</evidence>